<dbReference type="EMBL" id="CCBQ010000047">
    <property type="protein sequence ID" value="CDO96513.1"/>
    <property type="molecule type" value="Genomic_DNA"/>
</dbReference>
<gene>
    <name evidence="4" type="ORF">KLDO_g4715</name>
</gene>
<name>A0A0A8LBP7_9SACH</name>
<dbReference type="PIRSF" id="PIRSF005250">
    <property type="entry name" value="UCP005250"/>
    <property type="match status" value="1"/>
</dbReference>
<dbReference type="PANTHER" id="PTHR18460">
    <property type="entry name" value="TEL2 INTERACTING PROTEIN 1 TTI1 FAMILY MEMBER"/>
    <property type="match status" value="1"/>
</dbReference>
<dbReference type="OrthoDB" id="6781668at2759"/>
<evidence type="ECO:0000259" key="2">
    <source>
        <dbReference type="Pfam" id="PF24173"/>
    </source>
</evidence>
<evidence type="ECO:0000313" key="5">
    <source>
        <dbReference type="Proteomes" id="UP000031516"/>
    </source>
</evidence>
<feature type="compositionally biased region" description="Acidic residues" evidence="1">
    <location>
        <begin position="782"/>
        <end position="800"/>
    </location>
</feature>
<evidence type="ECO:0000256" key="1">
    <source>
        <dbReference type="SAM" id="MobiDB-lite"/>
    </source>
</evidence>
<evidence type="ECO:0000259" key="3">
    <source>
        <dbReference type="Pfam" id="PF24181"/>
    </source>
</evidence>
<dbReference type="SUPFAM" id="SSF48371">
    <property type="entry name" value="ARM repeat"/>
    <property type="match status" value="1"/>
</dbReference>
<dbReference type="Pfam" id="PF24181">
    <property type="entry name" value="TPR_TTI1_C"/>
    <property type="match status" value="1"/>
</dbReference>
<dbReference type="Proteomes" id="UP000031516">
    <property type="component" value="Unassembled WGS sequence"/>
</dbReference>
<dbReference type="InterPro" id="IPR049362">
    <property type="entry name" value="TTI1_rpt"/>
</dbReference>
<accession>A0A0A8LBP7</accession>
<keyword evidence="5" id="KW-1185">Reference proteome</keyword>
<dbReference type="PANTHER" id="PTHR18460:SF3">
    <property type="entry name" value="TELO2-INTERACTING PROTEIN 1 HOMOLOG"/>
    <property type="match status" value="1"/>
</dbReference>
<feature type="region of interest" description="Disordered" evidence="1">
    <location>
        <begin position="779"/>
        <end position="817"/>
    </location>
</feature>
<dbReference type="InterPro" id="IPR057567">
    <property type="entry name" value="TPR_TTI1_C"/>
</dbReference>
<evidence type="ECO:0000313" key="4">
    <source>
        <dbReference type="EMBL" id="CDO96513.1"/>
    </source>
</evidence>
<dbReference type="Pfam" id="PF24173">
    <property type="entry name" value="TPR_TTI1_N"/>
    <property type="match status" value="1"/>
</dbReference>
<dbReference type="InterPro" id="IPR016441">
    <property type="entry name" value="Tti1"/>
</dbReference>
<dbReference type="Pfam" id="PF21547">
    <property type="entry name" value="TTI1"/>
    <property type="match status" value="1"/>
</dbReference>
<dbReference type="InterPro" id="IPR052587">
    <property type="entry name" value="TELO2-interacting_protein_1"/>
</dbReference>
<dbReference type="GO" id="GO:0005737">
    <property type="term" value="C:cytoplasm"/>
    <property type="evidence" value="ECO:0007669"/>
    <property type="project" value="TreeGrafter"/>
</dbReference>
<dbReference type="InterPro" id="IPR016024">
    <property type="entry name" value="ARM-type_fold"/>
</dbReference>
<organism evidence="4 5">
    <name type="scientific">Kluyveromyces dobzhanskii CBS 2104</name>
    <dbReference type="NCBI Taxonomy" id="1427455"/>
    <lineage>
        <taxon>Eukaryota</taxon>
        <taxon>Fungi</taxon>
        <taxon>Dikarya</taxon>
        <taxon>Ascomycota</taxon>
        <taxon>Saccharomycotina</taxon>
        <taxon>Saccharomycetes</taxon>
        <taxon>Saccharomycetales</taxon>
        <taxon>Saccharomycetaceae</taxon>
        <taxon>Kluyveromyces</taxon>
    </lineage>
</organism>
<reference evidence="4 5" key="1">
    <citation type="submission" date="2014-03" db="EMBL/GenBank/DDBJ databases">
        <title>The genome of Kluyveromyces dobzhanskii.</title>
        <authorList>
            <person name="Nystedt B."/>
            <person name="Astrom S."/>
        </authorList>
    </citation>
    <scope>NUCLEOTIDE SEQUENCE [LARGE SCALE GENOMIC DNA]</scope>
    <source>
        <strain evidence="4 5">CBS 2104</strain>
    </source>
</reference>
<feature type="domain" description="TTI1 C-terminal TPR" evidence="3">
    <location>
        <begin position="752"/>
        <end position="965"/>
    </location>
</feature>
<dbReference type="InterPro" id="IPR057566">
    <property type="entry name" value="TPR_TTI1_N"/>
</dbReference>
<proteinExistence type="predicted"/>
<comment type="caution">
    <text evidence="4">The sequence shown here is derived from an EMBL/GenBank/DDBJ whole genome shotgun (WGS) entry which is preliminary data.</text>
</comment>
<sequence length="1018" mass="115033">MIHKSYLLKEPPNSQNEVVAIKDEAFGKIKPTCVKLSQITFRKDERLILDDPQLKQLLVDLIQNLDSLLLNVKSLPIKFGDYVFVPISAMLKTCKSLPDEIATLIFGVLARIVELSWTLPGAIALDTLSQLLCLSTFLISSDLENRNLPNKTDEFKLAAIMLLRALYSTAEFKKWDRTMLSAIAHSITILLNLLETGGIEIQLESSKTLRMLYRVLDDGEMLSNVVPGNVSTFTKVLLRPGLTTNAQVAADVLSTMAELLCKVYDDYSINATTKKSAGIVIIEAKNPGKHRSTQWLIATSAQLKRALEPTFKKLTKRSNQKLKDAVFKTCIALLDKCYNSLYVCREFMLKAALIVGCADVTALRRYKTDIAQFMRDVHFEISTGNEDDENIGIVNNVLQVLDTDQISEYQLSKKLVGRIHASLNSQLIKLDKKENTDLIISTDSEINSMVNVGTFKESEVAVIPKISLTTYNSLANILLKLGSLLSTSLLQDQITEYLSVDTNVLTDPCPEIWITSLLLKGYKSADMGGFLDIDSSYTSCQYDILELANERISILSNQPKCNELQSANMAMDLFAIKQMILLMGNDFKEEMLEYIYNIIECFASNDEIVRSISGDILQYLAKRFYEGSMLSLLQDNVDYIVDGISIRLDNCLFQRAYMVLHLIIKLSEYSLIERLNDILEKLFWMLGYYHGYDDLCVVLLKLFMEISYKIHHTFLDKAFGKSIEIKKWNQDSFKPWGMKNIEQVLDLLDQEKSDPEGAEDASGSKPPEQTAEEFFKSRFENDSDDDGDDGSEVEENDQSSDLDSSAPTDNAEKDEMKWVSPIPRNAYMLLLRLWTYADRLLTHSSRIVRHKSLDLLIYISPMLSSQQVVFLPNVAKIWDVVVQLSITEDLAQVSRSYELLNSLVSYTDSFLLKRVLDMWTILLHKNTPVSKALSPAPPTAKAITANALQLQAHLKCVALLTTCMNQFGLQLPDHVSIEMCQYIKSLHITDHQHANRDTFRTNSNHVSNILMALDHPDR</sequence>
<feature type="domain" description="TTI1 N-terminal TPR" evidence="2">
    <location>
        <begin position="26"/>
        <end position="352"/>
    </location>
</feature>
<protein>
    <submittedName>
        <fullName evidence="4">WGS project CCBQ000000000 data, contig 00058</fullName>
    </submittedName>
</protein>
<dbReference type="AlphaFoldDB" id="A0A0A8LBP7"/>